<dbReference type="Proteomes" id="UP000276133">
    <property type="component" value="Unassembled WGS sequence"/>
</dbReference>
<name>A0A3M7PE23_BRAPC</name>
<comment type="caution">
    <text evidence="1">The sequence shown here is derived from an EMBL/GenBank/DDBJ whole genome shotgun (WGS) entry which is preliminary data.</text>
</comment>
<evidence type="ECO:0000313" key="1">
    <source>
        <dbReference type="EMBL" id="RMZ97302.1"/>
    </source>
</evidence>
<sequence>MVKCKITNDFTFSDLKKIFIKKMNPQMHKIYFINVGLVLILMKDEINTLRTDEAGLNALEALRNTDYTQSTASDDDDADFLDDHIYLDEFD</sequence>
<proteinExistence type="predicted"/>
<dbReference type="AlphaFoldDB" id="A0A3M7PE23"/>
<protein>
    <submittedName>
        <fullName evidence="1">Uncharacterized protein</fullName>
    </submittedName>
</protein>
<keyword evidence="2" id="KW-1185">Reference proteome</keyword>
<organism evidence="1 2">
    <name type="scientific">Brachionus plicatilis</name>
    <name type="common">Marine rotifer</name>
    <name type="synonym">Brachionus muelleri</name>
    <dbReference type="NCBI Taxonomy" id="10195"/>
    <lineage>
        <taxon>Eukaryota</taxon>
        <taxon>Metazoa</taxon>
        <taxon>Spiralia</taxon>
        <taxon>Gnathifera</taxon>
        <taxon>Rotifera</taxon>
        <taxon>Eurotatoria</taxon>
        <taxon>Monogononta</taxon>
        <taxon>Pseudotrocha</taxon>
        <taxon>Ploima</taxon>
        <taxon>Brachionidae</taxon>
        <taxon>Brachionus</taxon>
    </lineage>
</organism>
<evidence type="ECO:0000313" key="2">
    <source>
        <dbReference type="Proteomes" id="UP000276133"/>
    </source>
</evidence>
<accession>A0A3M7PE23</accession>
<reference evidence="1 2" key="1">
    <citation type="journal article" date="2018" name="Sci. Rep.">
        <title>Genomic signatures of local adaptation to the degree of environmental predictability in rotifers.</title>
        <authorList>
            <person name="Franch-Gras L."/>
            <person name="Hahn C."/>
            <person name="Garcia-Roger E.M."/>
            <person name="Carmona M.J."/>
            <person name="Serra M."/>
            <person name="Gomez A."/>
        </authorList>
    </citation>
    <scope>NUCLEOTIDE SEQUENCE [LARGE SCALE GENOMIC DNA]</scope>
    <source>
        <strain evidence="1">HYR1</strain>
    </source>
</reference>
<dbReference type="EMBL" id="REGN01011504">
    <property type="protein sequence ID" value="RMZ97302.1"/>
    <property type="molecule type" value="Genomic_DNA"/>
</dbReference>
<gene>
    <name evidence="1" type="ORF">BpHYR1_021102</name>
</gene>